<comment type="subcellular location">
    <subcellularLocation>
        <location evidence="1">Cytoplasm</location>
    </subcellularLocation>
</comment>
<dbReference type="EMBL" id="DPVV01000564">
    <property type="protein sequence ID" value="HCL04132.1"/>
    <property type="molecule type" value="Genomic_DNA"/>
</dbReference>
<keyword evidence="3" id="KW-0598">Phosphotransferase system</keyword>
<sequence>MKEFSYIIKDQLGIHARPAGLLVKKAGTFKSDITLMKDGKTADLKRIFGIMGLGVKQGDEITIKITGEDEEEANTSIEEFIKENL</sequence>
<accession>A0A3D2XAH7</accession>
<protein>
    <submittedName>
        <fullName evidence="5">HPr family phosphocarrier protein</fullName>
    </submittedName>
</protein>
<dbReference type="NCBIfam" id="TIGR01003">
    <property type="entry name" value="PTS_HPr_family"/>
    <property type="match status" value="1"/>
</dbReference>
<dbReference type="PROSITE" id="PS51350">
    <property type="entry name" value="PTS_HPR_DOM"/>
    <property type="match status" value="1"/>
</dbReference>
<dbReference type="SUPFAM" id="SSF55594">
    <property type="entry name" value="HPr-like"/>
    <property type="match status" value="1"/>
</dbReference>
<evidence type="ECO:0000259" key="4">
    <source>
        <dbReference type="PROSITE" id="PS51350"/>
    </source>
</evidence>
<feature type="domain" description="HPr" evidence="4">
    <location>
        <begin position="1"/>
        <end position="85"/>
    </location>
</feature>
<dbReference type="Pfam" id="PF00381">
    <property type="entry name" value="PTS-HPr"/>
    <property type="match status" value="1"/>
</dbReference>
<dbReference type="PRINTS" id="PR00107">
    <property type="entry name" value="PHOSPHOCPHPR"/>
</dbReference>
<reference evidence="5 6" key="1">
    <citation type="journal article" date="2018" name="Nat. Biotechnol.">
        <title>A standardized bacterial taxonomy based on genome phylogeny substantially revises the tree of life.</title>
        <authorList>
            <person name="Parks D.H."/>
            <person name="Chuvochina M."/>
            <person name="Waite D.W."/>
            <person name="Rinke C."/>
            <person name="Skarshewski A."/>
            <person name="Chaumeil P.A."/>
            <person name="Hugenholtz P."/>
        </authorList>
    </citation>
    <scope>NUCLEOTIDE SEQUENCE [LARGE SCALE GENOMIC DNA]</scope>
    <source>
        <strain evidence="5">UBA11728</strain>
    </source>
</reference>
<dbReference type="GO" id="GO:0009401">
    <property type="term" value="P:phosphoenolpyruvate-dependent sugar phosphotransferase system"/>
    <property type="evidence" value="ECO:0007669"/>
    <property type="project" value="UniProtKB-KW"/>
</dbReference>
<dbReference type="Proteomes" id="UP000262969">
    <property type="component" value="Unassembled WGS sequence"/>
</dbReference>
<evidence type="ECO:0000313" key="5">
    <source>
        <dbReference type="EMBL" id="HCL04132.1"/>
    </source>
</evidence>
<dbReference type="GO" id="GO:0005737">
    <property type="term" value="C:cytoplasm"/>
    <property type="evidence" value="ECO:0007669"/>
    <property type="project" value="UniProtKB-SubCell"/>
</dbReference>
<dbReference type="PANTHER" id="PTHR33705:SF2">
    <property type="entry name" value="PHOSPHOCARRIER PROTEIN NPR"/>
    <property type="match status" value="1"/>
</dbReference>
<evidence type="ECO:0000256" key="3">
    <source>
        <dbReference type="ARBA" id="ARBA00022683"/>
    </source>
</evidence>
<name>A0A3D2XAH7_9FIRM</name>
<evidence type="ECO:0000256" key="1">
    <source>
        <dbReference type="ARBA" id="ARBA00004496"/>
    </source>
</evidence>
<dbReference type="CDD" id="cd00367">
    <property type="entry name" value="PTS-HPr_like"/>
    <property type="match status" value="1"/>
</dbReference>
<evidence type="ECO:0000313" key="6">
    <source>
        <dbReference type="Proteomes" id="UP000262969"/>
    </source>
</evidence>
<keyword evidence="2" id="KW-0963">Cytoplasm</keyword>
<dbReference type="InterPro" id="IPR035895">
    <property type="entry name" value="HPr-like_sf"/>
</dbReference>
<organism evidence="5 6">
    <name type="scientific">Lachnoclostridium phytofermentans</name>
    <dbReference type="NCBI Taxonomy" id="66219"/>
    <lineage>
        <taxon>Bacteria</taxon>
        <taxon>Bacillati</taxon>
        <taxon>Bacillota</taxon>
        <taxon>Clostridia</taxon>
        <taxon>Lachnospirales</taxon>
        <taxon>Lachnospiraceae</taxon>
    </lineage>
</organism>
<dbReference type="Gene3D" id="3.30.1340.10">
    <property type="entry name" value="HPr-like"/>
    <property type="match status" value="1"/>
</dbReference>
<dbReference type="InterPro" id="IPR000032">
    <property type="entry name" value="HPr-like"/>
</dbReference>
<dbReference type="InterPro" id="IPR050399">
    <property type="entry name" value="HPr"/>
</dbReference>
<gene>
    <name evidence="5" type="ORF">DHW61_17270</name>
</gene>
<dbReference type="AlphaFoldDB" id="A0A3D2XAH7"/>
<dbReference type="PANTHER" id="PTHR33705">
    <property type="entry name" value="PHOSPHOCARRIER PROTEIN HPR"/>
    <property type="match status" value="1"/>
</dbReference>
<comment type="caution">
    <text evidence="5">The sequence shown here is derived from an EMBL/GenBank/DDBJ whole genome shotgun (WGS) entry which is preliminary data.</text>
</comment>
<proteinExistence type="predicted"/>
<evidence type="ECO:0000256" key="2">
    <source>
        <dbReference type="ARBA" id="ARBA00022490"/>
    </source>
</evidence>